<dbReference type="AlphaFoldDB" id="A0A183PLY4"/>
<organism evidence="1 2">
    <name type="scientific">Schistosoma mattheei</name>
    <dbReference type="NCBI Taxonomy" id="31246"/>
    <lineage>
        <taxon>Eukaryota</taxon>
        <taxon>Metazoa</taxon>
        <taxon>Spiralia</taxon>
        <taxon>Lophotrochozoa</taxon>
        <taxon>Platyhelminthes</taxon>
        <taxon>Trematoda</taxon>
        <taxon>Digenea</taxon>
        <taxon>Strigeidida</taxon>
        <taxon>Schistosomatoidea</taxon>
        <taxon>Schistosomatidae</taxon>
        <taxon>Schistosoma</taxon>
    </lineage>
</organism>
<keyword evidence="2" id="KW-1185">Reference proteome</keyword>
<evidence type="ECO:0000313" key="1">
    <source>
        <dbReference type="EMBL" id="VDP68403.1"/>
    </source>
</evidence>
<name>A0A183PLY4_9TREM</name>
<accession>A0A183PLY4</accession>
<proteinExistence type="predicted"/>
<reference evidence="1 2" key="1">
    <citation type="submission" date="2018-11" db="EMBL/GenBank/DDBJ databases">
        <authorList>
            <consortium name="Pathogen Informatics"/>
        </authorList>
    </citation>
    <scope>NUCLEOTIDE SEQUENCE [LARGE SCALE GENOMIC DNA]</scope>
    <source>
        <strain>Denwood</strain>
        <strain evidence="2">Zambia</strain>
    </source>
</reference>
<protein>
    <submittedName>
        <fullName evidence="1">Uncharacterized protein</fullName>
    </submittedName>
</protein>
<dbReference type="EMBL" id="UZAL01035762">
    <property type="protein sequence ID" value="VDP68403.1"/>
    <property type="molecule type" value="Genomic_DNA"/>
</dbReference>
<gene>
    <name evidence="1" type="ORF">SMTD_LOCUS15370</name>
</gene>
<dbReference type="Proteomes" id="UP000269396">
    <property type="component" value="Unassembled WGS sequence"/>
</dbReference>
<sequence length="82" mass="9098">MLSRPALLNPLETGTTHTDLTVDVTLPTIEEIRMVIRQIKSEKAAQLENIPAEALVTHRSNCKHAPCSIQEDLEEEKVPPAD</sequence>
<evidence type="ECO:0000313" key="2">
    <source>
        <dbReference type="Proteomes" id="UP000269396"/>
    </source>
</evidence>